<organism evidence="1 2">
    <name type="scientific">Sungouiella intermedia</name>
    <dbReference type="NCBI Taxonomy" id="45354"/>
    <lineage>
        <taxon>Eukaryota</taxon>
        <taxon>Fungi</taxon>
        <taxon>Dikarya</taxon>
        <taxon>Ascomycota</taxon>
        <taxon>Saccharomycotina</taxon>
        <taxon>Pichiomycetes</taxon>
        <taxon>Metschnikowiaceae</taxon>
        <taxon>Sungouiella</taxon>
    </lineage>
</organism>
<dbReference type="InterPro" id="IPR010856">
    <property type="entry name" value="Gig2-like"/>
</dbReference>
<protein>
    <submittedName>
        <fullName evidence="1">CIC11C00000001097</fullName>
    </submittedName>
</protein>
<dbReference type="OrthoDB" id="8249012at2759"/>
<accession>A0A1L0CVB0</accession>
<dbReference type="PANTHER" id="PTHR30613:SF1">
    <property type="entry name" value="DUF1479 DOMAIN PROTEIN (AFU_ORTHOLOGUE AFUA_5G09280)"/>
    <property type="match status" value="1"/>
</dbReference>
<dbReference type="InterPro" id="IPR027443">
    <property type="entry name" value="IPNS-like_sf"/>
</dbReference>
<gene>
    <name evidence="1" type="ORF">SAMEA4029010_CIC11G00000001097</name>
</gene>
<dbReference type="AlphaFoldDB" id="A0A1L0CVB0"/>
<dbReference type="SUPFAM" id="SSF51197">
    <property type="entry name" value="Clavaminate synthase-like"/>
    <property type="match status" value="1"/>
</dbReference>
<dbReference type="EMBL" id="LT635756">
    <property type="protein sequence ID" value="SGZ47053.1"/>
    <property type="molecule type" value="Genomic_DNA"/>
</dbReference>
<proteinExistence type="predicted"/>
<evidence type="ECO:0000313" key="1">
    <source>
        <dbReference type="EMBL" id="SGZ47053.1"/>
    </source>
</evidence>
<dbReference type="Pfam" id="PF07350">
    <property type="entry name" value="Gig2-like"/>
    <property type="match status" value="1"/>
</dbReference>
<reference evidence="1 2" key="1">
    <citation type="submission" date="2016-10" db="EMBL/GenBank/DDBJ databases">
        <authorList>
            <person name="de Groot N.N."/>
        </authorList>
    </citation>
    <scope>NUCLEOTIDE SEQUENCE [LARGE SCALE GENOMIC DNA]</scope>
    <source>
        <strain evidence="1 2">CBS 141442</strain>
    </source>
</reference>
<dbReference type="STRING" id="45354.A0A1L0CVB0"/>
<dbReference type="Proteomes" id="UP000182334">
    <property type="component" value="Chromosome I"/>
</dbReference>
<dbReference type="Gene3D" id="2.60.120.330">
    <property type="entry name" value="B-lactam Antibiotic, Isopenicillin N Synthase, Chain"/>
    <property type="match status" value="1"/>
</dbReference>
<evidence type="ECO:0000313" key="2">
    <source>
        <dbReference type="Proteomes" id="UP000182334"/>
    </source>
</evidence>
<sequence>MPAVTTQFRPCDLSKAKVRPDGDISSVFDSFSQSAKGLDDSFAQVKKALIKDPVAVKESWLRLKEDLAAGIAEIRNLGSGAIPQIDFAELEKISPEQKLNISNRGCVVIKNVVPRDVAEGWKEEVIDYIEANPQTRGFPAKNKVVYELYWSKSQVKARSHPQLRQSLAFMNSLWHASPETRISLNQNIMYADRMRIRQPGDAMFSLGPHADGGSLERWVDKEYSLCYAPIFEGRYEDFDPYDSTHRVNTNMEYYESSGSCNIFRSFQGWLAVSEIAPKEGTILFAPLIKIVTAYWMLRPFFDENDNLNLDSSFPGASPGKGQEFNNQTHPGLSLDDLMVPVPKVQPGDMVFWHCDMIHSVDPVHQGKLDSSVFYIPSAPLCDVNLKYALTQRETFLKGLTPPDFPGFPFGPGETTHVGRATSRDVEDIGGDEALQEFGLSPFKVQPSTSGEAKMVDCANKTLFY</sequence>
<name>A0A1L0CVB0_9ASCO</name>
<dbReference type="PANTHER" id="PTHR30613">
    <property type="entry name" value="UNCHARACTERIZED PROTEIN YBIU-RELATED"/>
    <property type="match status" value="1"/>
</dbReference>
<keyword evidence="2" id="KW-1185">Reference proteome</keyword>